<keyword evidence="3" id="KW-0808">Transferase</keyword>
<dbReference type="InterPro" id="IPR000719">
    <property type="entry name" value="Prot_kinase_dom"/>
</dbReference>
<gene>
    <name evidence="11" type="ORF">ACEWY4_006255</name>
</gene>
<evidence type="ECO:0000256" key="9">
    <source>
        <dbReference type="SAM" id="MobiDB-lite"/>
    </source>
</evidence>
<proteinExistence type="predicted"/>
<feature type="compositionally biased region" description="Low complexity" evidence="9">
    <location>
        <begin position="447"/>
        <end position="459"/>
    </location>
</feature>
<feature type="domain" description="Protein kinase" evidence="10">
    <location>
        <begin position="944"/>
        <end position="1196"/>
    </location>
</feature>
<evidence type="ECO:0000256" key="3">
    <source>
        <dbReference type="ARBA" id="ARBA00022679"/>
    </source>
</evidence>
<dbReference type="InterPro" id="IPR000014">
    <property type="entry name" value="PAS"/>
</dbReference>
<comment type="caution">
    <text evidence="11">The sequence shown here is derived from an EMBL/GenBank/DDBJ whole genome shotgun (WGS) entry which is preliminary data.</text>
</comment>
<dbReference type="GO" id="GO:0004674">
    <property type="term" value="F:protein serine/threonine kinase activity"/>
    <property type="evidence" value="ECO:0007669"/>
    <property type="project" value="UniProtKB-KW"/>
</dbReference>
<dbReference type="SMART" id="SM00220">
    <property type="entry name" value="S_TKc"/>
    <property type="match status" value="1"/>
</dbReference>
<dbReference type="Gene3D" id="3.30.450.20">
    <property type="entry name" value="PAS domain"/>
    <property type="match status" value="1"/>
</dbReference>
<name>A0ABD1KD53_9TELE</name>
<feature type="region of interest" description="Disordered" evidence="9">
    <location>
        <begin position="1247"/>
        <end position="1268"/>
    </location>
</feature>
<feature type="region of interest" description="Disordered" evidence="9">
    <location>
        <begin position="307"/>
        <end position="356"/>
    </location>
</feature>
<evidence type="ECO:0000259" key="10">
    <source>
        <dbReference type="PROSITE" id="PS50011"/>
    </source>
</evidence>
<feature type="region of interest" description="Disordered" evidence="9">
    <location>
        <begin position="438"/>
        <end position="489"/>
    </location>
</feature>
<dbReference type="CDD" id="cd00130">
    <property type="entry name" value="PAS"/>
    <property type="match status" value="1"/>
</dbReference>
<evidence type="ECO:0000256" key="1">
    <source>
        <dbReference type="ARBA" id="ARBA00012513"/>
    </source>
</evidence>
<feature type="compositionally biased region" description="Acidic residues" evidence="9">
    <location>
        <begin position="1252"/>
        <end position="1263"/>
    </location>
</feature>
<comment type="catalytic activity">
    <reaction evidence="7">
        <text>L-threonyl-[protein] + ATP = O-phospho-L-threonyl-[protein] + ADP + H(+)</text>
        <dbReference type="Rhea" id="RHEA:46608"/>
        <dbReference type="Rhea" id="RHEA-COMP:11060"/>
        <dbReference type="Rhea" id="RHEA-COMP:11605"/>
        <dbReference type="ChEBI" id="CHEBI:15378"/>
        <dbReference type="ChEBI" id="CHEBI:30013"/>
        <dbReference type="ChEBI" id="CHEBI:30616"/>
        <dbReference type="ChEBI" id="CHEBI:61977"/>
        <dbReference type="ChEBI" id="CHEBI:456216"/>
        <dbReference type="EC" id="2.7.11.1"/>
    </reaction>
</comment>
<dbReference type="PROSITE" id="PS00108">
    <property type="entry name" value="PROTEIN_KINASE_ST"/>
    <property type="match status" value="1"/>
</dbReference>
<dbReference type="SUPFAM" id="SSF56112">
    <property type="entry name" value="Protein kinase-like (PK-like)"/>
    <property type="match status" value="1"/>
</dbReference>
<dbReference type="FunFam" id="1.10.510.10:FF:000351">
    <property type="entry name" value="PAS domain-containing serine/threonine-protein kinase"/>
    <property type="match status" value="1"/>
</dbReference>
<dbReference type="PANTHER" id="PTHR24346">
    <property type="entry name" value="MAP/MICROTUBULE AFFINITY-REGULATING KINASE"/>
    <property type="match status" value="1"/>
</dbReference>
<dbReference type="GO" id="GO:0005524">
    <property type="term" value="F:ATP binding"/>
    <property type="evidence" value="ECO:0007669"/>
    <property type="project" value="UniProtKB-KW"/>
</dbReference>
<dbReference type="Gene3D" id="1.10.510.10">
    <property type="entry name" value="Transferase(Phosphotransferase) domain 1"/>
    <property type="match status" value="1"/>
</dbReference>
<evidence type="ECO:0000256" key="8">
    <source>
        <dbReference type="ARBA" id="ARBA00048679"/>
    </source>
</evidence>
<dbReference type="Pfam" id="PF00069">
    <property type="entry name" value="Pkinase"/>
    <property type="match status" value="1"/>
</dbReference>
<comment type="catalytic activity">
    <reaction evidence="8">
        <text>L-seryl-[protein] + ATP = O-phospho-L-seryl-[protein] + ADP + H(+)</text>
        <dbReference type="Rhea" id="RHEA:17989"/>
        <dbReference type="Rhea" id="RHEA-COMP:9863"/>
        <dbReference type="Rhea" id="RHEA-COMP:11604"/>
        <dbReference type="ChEBI" id="CHEBI:15378"/>
        <dbReference type="ChEBI" id="CHEBI:29999"/>
        <dbReference type="ChEBI" id="CHEBI:30616"/>
        <dbReference type="ChEBI" id="CHEBI:83421"/>
        <dbReference type="ChEBI" id="CHEBI:456216"/>
        <dbReference type="EC" id="2.7.11.1"/>
    </reaction>
</comment>
<feature type="region of interest" description="Disordered" evidence="9">
    <location>
        <begin position="612"/>
        <end position="649"/>
    </location>
</feature>
<protein>
    <recommendedName>
        <fullName evidence="1">non-specific serine/threonine protein kinase</fullName>
        <ecNumber evidence="1">2.7.11.1</ecNumber>
    </recommendedName>
</protein>
<evidence type="ECO:0000256" key="6">
    <source>
        <dbReference type="ARBA" id="ARBA00022840"/>
    </source>
</evidence>
<keyword evidence="5" id="KW-0418">Kinase</keyword>
<keyword evidence="4" id="KW-0547">Nucleotide-binding</keyword>
<evidence type="ECO:0000256" key="4">
    <source>
        <dbReference type="ARBA" id="ARBA00022741"/>
    </source>
</evidence>
<dbReference type="InterPro" id="IPR035965">
    <property type="entry name" value="PAS-like_dom_sf"/>
</dbReference>
<feature type="compositionally biased region" description="Polar residues" evidence="9">
    <location>
        <begin position="819"/>
        <end position="837"/>
    </location>
</feature>
<dbReference type="Pfam" id="PF13426">
    <property type="entry name" value="PAS_9"/>
    <property type="match status" value="1"/>
</dbReference>
<dbReference type="InterPro" id="IPR011009">
    <property type="entry name" value="Kinase-like_dom_sf"/>
</dbReference>
<evidence type="ECO:0000313" key="11">
    <source>
        <dbReference type="EMBL" id="KAL2097048.1"/>
    </source>
</evidence>
<feature type="compositionally biased region" description="Basic and acidic residues" evidence="9">
    <location>
        <begin position="314"/>
        <end position="324"/>
    </location>
</feature>
<feature type="region of interest" description="Disordered" evidence="9">
    <location>
        <begin position="809"/>
        <end position="837"/>
    </location>
</feature>
<dbReference type="EC" id="2.7.11.1" evidence="1"/>
<dbReference type="SUPFAM" id="SSF55785">
    <property type="entry name" value="PYP-like sensor domain (PAS domain)"/>
    <property type="match status" value="1"/>
</dbReference>
<keyword evidence="12" id="KW-1185">Reference proteome</keyword>
<dbReference type="Proteomes" id="UP001591681">
    <property type="component" value="Unassembled WGS sequence"/>
</dbReference>
<evidence type="ECO:0000256" key="2">
    <source>
        <dbReference type="ARBA" id="ARBA00022527"/>
    </source>
</evidence>
<organism evidence="11 12">
    <name type="scientific">Coilia grayii</name>
    <name type="common">Gray's grenadier anchovy</name>
    <dbReference type="NCBI Taxonomy" id="363190"/>
    <lineage>
        <taxon>Eukaryota</taxon>
        <taxon>Metazoa</taxon>
        <taxon>Chordata</taxon>
        <taxon>Craniata</taxon>
        <taxon>Vertebrata</taxon>
        <taxon>Euteleostomi</taxon>
        <taxon>Actinopterygii</taxon>
        <taxon>Neopterygii</taxon>
        <taxon>Teleostei</taxon>
        <taxon>Clupei</taxon>
        <taxon>Clupeiformes</taxon>
        <taxon>Clupeoidei</taxon>
        <taxon>Engraulidae</taxon>
        <taxon>Coilinae</taxon>
        <taxon>Coilia</taxon>
    </lineage>
</organism>
<dbReference type="FunFam" id="3.30.200.20:FF:000346">
    <property type="entry name" value="PAS domain-containing serine/threonine-protein kinase"/>
    <property type="match status" value="1"/>
</dbReference>
<dbReference type="InterPro" id="IPR008271">
    <property type="entry name" value="Ser/Thr_kinase_AS"/>
</dbReference>
<dbReference type="Gene3D" id="3.30.200.20">
    <property type="entry name" value="Phosphorylase Kinase, domain 1"/>
    <property type="match status" value="1"/>
</dbReference>
<evidence type="ECO:0000313" key="12">
    <source>
        <dbReference type="Proteomes" id="UP001591681"/>
    </source>
</evidence>
<accession>A0ABD1KD53</accession>
<dbReference type="PROSITE" id="PS50011">
    <property type="entry name" value="PROTEIN_KINASE_DOM"/>
    <property type="match status" value="1"/>
</dbReference>
<sequence>MSLWHSSVKGKWPNGKGVSVSFCVASSNDTDTAATEDFVFDRSFPCARRPVVKKKHSLHRWPGDSTGDFKNGHSLVSMRNLQMSDLHCQVSPPGHPDQSPSQLNTVQLMMYNPNTPAFIVNCNTTEIQEVNEQACRLLEYSRSELIGQRLYPFLQTRQCSEEALMGEVLNTDGTVVQVSGEVVDVVSRCKGKLPVSVWTCSLPRDPPHCLVLMEAVEKIYAHVSFSENGSIISCDLTFAHLNGYCCPEQLTGHSITELMPSLKIPPHPAPLTKTYRVQRVKANGWGSRAVSLSVKVRGPVSCGKLLSVSTSNGHQEDRGAERASHSPADLCSSESSPKHPLPSCSPTPSPDGIGCSSPSASPEWVYSGMVRGFAPLSGLLTLCPDGSIHCINNHFALMLFGYKKSELIGKASTNVTFLMPGFFEWMRRSGHCASPVLRQHQDDSDLSSKNSGRSSSGSNAVYGSGVSLSSHSPVEKNNQDTTDPNSVLAGDRATVQQALQRRAFSGKGRIFSRNGDRLGAVSSVSSTMTSPGATSTQLHRPDDTAELFRQVVSLAAQCSVGEEDTDNTHDLLQTFSLIESEKVCGLSSPPHDSDHWRFSRGQEVTGCGSGLGLGRAKHSSRPATDTERDLTKSRGLARQPGVEGAKAQGALQDSSFEVISLGSRSSSGFCEQWGGGGSGSGPDRLDAIHPISLLPATVAPVADSTSGLLDIDSNGDMVTRALEELDLSDILELPAASRAQLDHLNLSQVSCDTAELLRTPSPYVVESEEEVQNPRAEEVMEGKRSLPQDWNTFPTHHSGQVLDLQIMSDLGGQLPGDTPATSTPNKPAQPNGADTDSNCEMVEGSFEGSCYHRDGTRHEVQCEVRRGALPDGRLLFCVWLTGRLPLSSPQGAALSSEHDGSSQFSLQHSFSCGIGQEGSKGEILHSTADLDQSQACKGQFEEEYRPLRALGKGAFNFVWQACRRHDGKEVVVKYIKKADIVSECWVDDSDMDRVSQEIAILARLDHPNIVKVLEVFENDLFFQMVMEQHGDGMDLFDFIDQQPCLNEPLASFIFRQVVAAISYLHDRGILHSDIKDENIIIDRNFHIKLIDFGSATVMEPGKLFHVFRGTLEYCSPEVLLGNAYEGPELEMWSLGVLLYTLLFSEIPFSSIEEMLAAKLKLPLPLSPELIEMLQGLLRPEPTLRMTLQELLLEPWLRQPINLAEYSWTEVLSTHREQDLKLWDHSDKSLTPHGVENLYCNAEDHLQSCDDTPLQDEQEEEDEEEHKSMAALEAELQKYLTDE</sequence>
<dbReference type="EMBL" id="JBHFQA010000006">
    <property type="protein sequence ID" value="KAL2097048.1"/>
    <property type="molecule type" value="Genomic_DNA"/>
</dbReference>
<evidence type="ECO:0000256" key="5">
    <source>
        <dbReference type="ARBA" id="ARBA00022777"/>
    </source>
</evidence>
<keyword evidence="2" id="KW-0723">Serine/threonine-protein kinase</keyword>
<keyword evidence="6" id="KW-0067">ATP-binding</keyword>
<feature type="compositionally biased region" description="Pro residues" evidence="9">
    <location>
        <begin position="339"/>
        <end position="349"/>
    </location>
</feature>
<dbReference type="PANTHER" id="PTHR24346:SF51">
    <property type="entry name" value="PAS DOMAIN-CONTAINING SERINE_THREONINE-PROTEIN KINASE"/>
    <property type="match status" value="1"/>
</dbReference>
<reference evidence="11 12" key="1">
    <citation type="submission" date="2024-09" db="EMBL/GenBank/DDBJ databases">
        <title>A chromosome-level genome assembly of Gray's grenadier anchovy, Coilia grayii.</title>
        <authorList>
            <person name="Fu Z."/>
        </authorList>
    </citation>
    <scope>NUCLEOTIDE SEQUENCE [LARGE SCALE GENOMIC DNA]</scope>
    <source>
        <strain evidence="11">G4</strain>
        <tissue evidence="11">Muscle</tissue>
    </source>
</reference>
<evidence type="ECO:0000256" key="7">
    <source>
        <dbReference type="ARBA" id="ARBA00047899"/>
    </source>
</evidence>